<dbReference type="EMBL" id="FSQW01000001">
    <property type="protein sequence ID" value="SIN67756.1"/>
    <property type="molecule type" value="Genomic_DNA"/>
</dbReference>
<evidence type="ECO:0000313" key="1">
    <source>
        <dbReference type="EMBL" id="SIN67756.1"/>
    </source>
</evidence>
<dbReference type="Gene3D" id="3.20.20.140">
    <property type="entry name" value="Metal-dependent hydrolases"/>
    <property type="match status" value="1"/>
</dbReference>
<protein>
    <recommendedName>
        <fullName evidence="3">DUF3604 domain-containing protein</fullName>
    </recommendedName>
</protein>
<dbReference type="PROSITE" id="PS51257">
    <property type="entry name" value="PROKAR_LIPOPROTEIN"/>
    <property type="match status" value="1"/>
</dbReference>
<keyword evidence="2" id="KW-1185">Reference proteome</keyword>
<evidence type="ECO:0008006" key="3">
    <source>
        <dbReference type="Google" id="ProtNLM"/>
    </source>
</evidence>
<dbReference type="Pfam" id="PF12228">
    <property type="entry name" value="DUF3604"/>
    <property type="match status" value="1"/>
</dbReference>
<accession>A0A1N6DAR3</accession>
<dbReference type="AlphaFoldDB" id="A0A1N6DAR3"/>
<dbReference type="InterPro" id="IPR022028">
    <property type="entry name" value="DUF3604"/>
</dbReference>
<evidence type="ECO:0000313" key="2">
    <source>
        <dbReference type="Proteomes" id="UP000185192"/>
    </source>
</evidence>
<name>A0A1N6DAR3_9SPHN</name>
<sequence length="614" mass="68238">MGLRAGETGSGMTDFSKAAWSGVLLISLFLTACQDAPNAPPDAADLVAVDPDSVPEQVYWGDLHVHSSLSFDAHSFGNRNLGPEAAYRFARGETVRSSSGQEAKLQRPLDFLLVADHAEYLGFLSGIEENDALALATPLGKRWQSYLAGKEGMGPIMTEYVDMVTGVRPRETPGKKFAQSIWSDVIEIAERYNEPGRFTTFAGYEWTSMPGGRNLHRVVVFRDGPDKTGQIIPFSALDSDDPERLWAFLDQYEQNTSGSVLAIPHNGNLSGGIMFADETLSGSALSREYAKARVRWEPVYEVTQVKGDGEAHPLLSPDDEYADFETWDETDISLTPKPTDPEAKKRMLQGEYARSGLKKGLAYEAELGMNPYQFGMIGSTDSHTSLSTADDNNFWGKFKDSEPSDDRLESDMGGALWPNAKLTASGYTGIWARANTRAELFAAIKRREVYATTGPRIRLRVFAGWQLEATDLDREDFAARGYRRGVPMGGILAQGGENGAPDFLIRVMKDPDDANLERVQIIKGWRTVDGEVKEKVHDVGVAETEKGAVTFAIHWSDPDFNVRENAFYYVRVLQKPTERWTAYDKENFGVRGSSDYPDFIQERVYSSPIWYQPE</sequence>
<organism evidence="1 2">
    <name type="scientific">Parasphingorhabdus marina DSM 22363</name>
    <dbReference type="NCBI Taxonomy" id="1123272"/>
    <lineage>
        <taxon>Bacteria</taxon>
        <taxon>Pseudomonadati</taxon>
        <taxon>Pseudomonadota</taxon>
        <taxon>Alphaproteobacteria</taxon>
        <taxon>Sphingomonadales</taxon>
        <taxon>Sphingomonadaceae</taxon>
        <taxon>Parasphingorhabdus</taxon>
    </lineage>
</organism>
<gene>
    <name evidence="1" type="ORF">SAMN02745824_1755</name>
</gene>
<reference evidence="2" key="1">
    <citation type="submission" date="2016-11" db="EMBL/GenBank/DDBJ databases">
        <authorList>
            <person name="Varghese N."/>
            <person name="Submissions S."/>
        </authorList>
    </citation>
    <scope>NUCLEOTIDE SEQUENCE [LARGE SCALE GENOMIC DNA]</scope>
    <source>
        <strain evidence="2">DSM 22363</strain>
    </source>
</reference>
<dbReference type="Proteomes" id="UP000185192">
    <property type="component" value="Unassembled WGS sequence"/>
</dbReference>
<dbReference type="STRING" id="1123272.SAMN02745824_1755"/>
<proteinExistence type="predicted"/>